<reference evidence="2" key="2">
    <citation type="journal article" date="2014" name="DNA Res.">
        <title>A complete view of the genetic diversity of the Escherichia coli O-antigen biosynthesis gene cluster.</title>
        <authorList>
            <person name="Iguchi A."/>
            <person name="Iyoda S."/>
            <person name="Kikuchi T."/>
            <person name="Ogura Y."/>
            <person name="Katsura K."/>
            <person name="Ohnishi M."/>
            <person name="Hayashi T."/>
            <person name="Thomson N.R."/>
        </authorList>
    </citation>
    <scope>NUCLEOTIDE SEQUENCE</scope>
    <source>
        <strain evidence="2">P9c</strain>
    </source>
</reference>
<evidence type="ECO:0000313" key="2">
    <source>
        <dbReference type="EMBL" id="BAQ01189.1"/>
    </source>
</evidence>
<name>E6ZDM4_ECOLX</name>
<feature type="domain" description="NAD-dependent epimerase/dehydratase" evidence="1">
    <location>
        <begin position="5"/>
        <end position="232"/>
    </location>
</feature>
<protein>
    <submittedName>
        <fullName evidence="3">Putative UDP-glucose 4-epimerase</fullName>
    </submittedName>
</protein>
<proteinExistence type="predicted"/>
<dbReference type="AlphaFoldDB" id="E6ZDM4"/>
<dbReference type="SUPFAM" id="SSF51735">
    <property type="entry name" value="NAD(P)-binding Rossmann-fold domains"/>
    <property type="match status" value="1"/>
</dbReference>
<dbReference type="InterPro" id="IPR001509">
    <property type="entry name" value="Epimerase_deHydtase"/>
</dbReference>
<dbReference type="EMBL" id="AB812029">
    <property type="protein sequence ID" value="BAQ01189.1"/>
    <property type="molecule type" value="Genomic_DNA"/>
</dbReference>
<dbReference type="RefSeq" id="WP_001752770.1">
    <property type="nucleotide sequence ID" value="NZ_CP074042.1"/>
</dbReference>
<evidence type="ECO:0000313" key="3">
    <source>
        <dbReference type="EMBL" id="CBN82202.1"/>
    </source>
</evidence>
<dbReference type="Gene3D" id="3.40.50.720">
    <property type="entry name" value="NAD(P)-binding Rossmann-like Domain"/>
    <property type="match status" value="1"/>
</dbReference>
<sequence length="307" mass="35327">MNKRILILGGSGFIGVNLIDHFLNCGHEVIVYGRKHPLGEFNNKITFLKAGFTDISAHKKYLKSLNIDTAIYLINNFPVNSNVPDFEMCLELNKLLINEVFDIVERFIFFSSGGRVYKSSHKPHHEDERLRAVCDYGKSKIYLEQFVISCAYLKCKRFLIVRPSNPYGPHQILTGNQGLIAILLGRIMNGEMIQIWGSGNEIRDYIYIQDFVQIFYKLFCVENPQFNIYNIGSGIGVSTKTILSTVSQRLPNYIIQTEYIENKKTIQSNILCNKRIIGEIGNYHFTDVNSGIEQFIEWLHNIDNRKL</sequence>
<dbReference type="PANTHER" id="PTHR43245">
    <property type="entry name" value="BIFUNCTIONAL POLYMYXIN RESISTANCE PROTEIN ARNA"/>
    <property type="match status" value="1"/>
</dbReference>
<dbReference type="InterPro" id="IPR036291">
    <property type="entry name" value="NAD(P)-bd_dom_sf"/>
</dbReference>
<accession>E6ZDM4</accession>
<dbReference type="InterPro" id="IPR050177">
    <property type="entry name" value="Lipid_A_modif_metabolic_enz"/>
</dbReference>
<dbReference type="Pfam" id="PF01370">
    <property type="entry name" value="Epimerase"/>
    <property type="match status" value="1"/>
</dbReference>
<evidence type="ECO:0000259" key="1">
    <source>
        <dbReference type="Pfam" id="PF01370"/>
    </source>
</evidence>
<organism evidence="3">
    <name type="scientific">Escherichia coli</name>
    <dbReference type="NCBI Taxonomy" id="562"/>
    <lineage>
        <taxon>Bacteria</taxon>
        <taxon>Pseudomonadati</taxon>
        <taxon>Pseudomonadota</taxon>
        <taxon>Gammaproteobacteria</taxon>
        <taxon>Enterobacterales</taxon>
        <taxon>Enterobacteriaceae</taxon>
        <taxon>Escherichia</taxon>
    </lineage>
</organism>
<dbReference type="Gene3D" id="3.90.25.10">
    <property type="entry name" value="UDP-galactose 4-epimerase, domain 1"/>
    <property type="match status" value="1"/>
</dbReference>
<dbReference type="EMBL" id="FN995094">
    <property type="protein sequence ID" value="CBN82202.1"/>
    <property type="molecule type" value="Genomic_DNA"/>
</dbReference>
<reference evidence="3" key="1">
    <citation type="journal article" date="2011" name="Microbiology">
        <title>The lipopolysaccharide of the mastitis isolate Escherichia coli strain 1303 comprises a novel O-antigen and the rare K-12 core type.</title>
        <authorList>
            <person name="Duda K.A."/>
            <person name="Lindner B."/>
            <person name="Brade H."/>
            <person name="Leimbach A."/>
            <person name="Brzuszkiewicz E."/>
            <person name="Dobrindt U."/>
            <person name="Holst O."/>
        </authorList>
    </citation>
    <scope>NUCLEOTIDE SEQUENCE</scope>
    <source>
        <strain evidence="3">1303</strain>
    </source>
</reference>
<dbReference type="PANTHER" id="PTHR43245:SF59">
    <property type="entry name" value="UDP-GLUCOSE EPIMERASE"/>
    <property type="match status" value="1"/>
</dbReference>